<keyword evidence="2" id="KW-1133">Transmembrane helix</keyword>
<feature type="transmembrane region" description="Helical" evidence="2">
    <location>
        <begin position="279"/>
        <end position="299"/>
    </location>
</feature>
<protein>
    <submittedName>
        <fullName evidence="3">Peptidase family M50</fullName>
    </submittedName>
</protein>
<gene>
    <name evidence="3" type="ORF">MFFC18_42520</name>
</gene>
<dbReference type="OrthoDB" id="9759690at2"/>
<dbReference type="STRING" id="980251.GCA_001642875_01319"/>
<dbReference type="GO" id="GO:0004222">
    <property type="term" value="F:metalloendopeptidase activity"/>
    <property type="evidence" value="ECO:0007669"/>
    <property type="project" value="InterPro"/>
</dbReference>
<dbReference type="AlphaFoldDB" id="A0A5B9PPX1"/>
<dbReference type="KEGG" id="mff:MFFC18_42520"/>
<dbReference type="Gene3D" id="1.10.287.470">
    <property type="entry name" value="Helix hairpin bin"/>
    <property type="match status" value="1"/>
</dbReference>
<dbReference type="GO" id="GO:0005737">
    <property type="term" value="C:cytoplasm"/>
    <property type="evidence" value="ECO:0007669"/>
    <property type="project" value="TreeGrafter"/>
</dbReference>
<proteinExistence type="predicted"/>
<evidence type="ECO:0000313" key="3">
    <source>
        <dbReference type="EMBL" id="QEG24333.1"/>
    </source>
</evidence>
<dbReference type="RefSeq" id="WP_075084079.1">
    <property type="nucleotide sequence ID" value="NZ_CP042912.1"/>
</dbReference>
<reference evidence="3 4" key="1">
    <citation type="submission" date="2019-08" db="EMBL/GenBank/DDBJ databases">
        <title>Deep-cultivation of Planctomycetes and their phenomic and genomic characterization uncovers novel biology.</title>
        <authorList>
            <person name="Wiegand S."/>
            <person name="Jogler M."/>
            <person name="Boedeker C."/>
            <person name="Pinto D."/>
            <person name="Vollmers J."/>
            <person name="Rivas-Marin E."/>
            <person name="Kohn T."/>
            <person name="Peeters S.H."/>
            <person name="Heuer A."/>
            <person name="Rast P."/>
            <person name="Oberbeckmann S."/>
            <person name="Bunk B."/>
            <person name="Jeske O."/>
            <person name="Meyerdierks A."/>
            <person name="Storesund J.E."/>
            <person name="Kallscheuer N."/>
            <person name="Luecker S."/>
            <person name="Lage O.M."/>
            <person name="Pohl T."/>
            <person name="Merkel B.J."/>
            <person name="Hornburger P."/>
            <person name="Mueller R.-W."/>
            <person name="Bruemmer F."/>
            <person name="Labrenz M."/>
            <person name="Spormann A.M."/>
            <person name="Op den Camp H."/>
            <person name="Overmann J."/>
            <person name="Amann R."/>
            <person name="Jetten M.S.M."/>
            <person name="Mascher T."/>
            <person name="Medema M.H."/>
            <person name="Devos D.P."/>
            <person name="Kaster A.-K."/>
            <person name="Ovreas L."/>
            <person name="Rohde M."/>
            <person name="Galperin M.Y."/>
            <person name="Jogler C."/>
        </authorList>
    </citation>
    <scope>NUCLEOTIDE SEQUENCE [LARGE SCALE GENOMIC DNA]</scope>
    <source>
        <strain evidence="3 4">FC18</strain>
    </source>
</reference>
<evidence type="ECO:0000256" key="1">
    <source>
        <dbReference type="SAM" id="Coils"/>
    </source>
</evidence>
<keyword evidence="2" id="KW-0472">Membrane</keyword>
<accession>A0A5B9PPX1</accession>
<feature type="coiled-coil region" evidence="1">
    <location>
        <begin position="522"/>
        <end position="549"/>
    </location>
</feature>
<feature type="transmembrane region" description="Helical" evidence="2">
    <location>
        <begin position="146"/>
        <end position="170"/>
    </location>
</feature>
<dbReference type="GO" id="GO:0031293">
    <property type="term" value="P:membrane protein intracellular domain proteolysis"/>
    <property type="evidence" value="ECO:0007669"/>
    <property type="project" value="TreeGrafter"/>
</dbReference>
<dbReference type="InterPro" id="IPR001193">
    <property type="entry name" value="MBTPS2"/>
</dbReference>
<dbReference type="EMBL" id="CP042912">
    <property type="protein sequence ID" value="QEG24333.1"/>
    <property type="molecule type" value="Genomic_DNA"/>
</dbReference>
<keyword evidence="4" id="KW-1185">Reference proteome</keyword>
<feature type="transmembrane region" description="Helical" evidence="2">
    <location>
        <begin position="382"/>
        <end position="398"/>
    </location>
</feature>
<dbReference type="PANTHER" id="PTHR13325">
    <property type="entry name" value="PROTEASE M50 MEMBRANE-BOUND TRANSCRIPTION FACTOR SITE 2 PROTEASE"/>
    <property type="match status" value="1"/>
</dbReference>
<sequence>MLQDSTLEFGQARLKLKESLRFDMRQSGNSVSWICEDEVTGRFFQLGLPQYTFLTMLDGQRTVSTALMKTATLLREHAIEESEAANVCKWAIESGLVETESGNSAARRKEQHQQIQKQQLVSWLNPMMIRIPLFDPDQMIEKAAKLFGFLVSPMGFLLWLVVVIAGFFQLLMNWDQFFVNRVSSFSASDLLWIALTSLVLKLIHEVAHGVVCKKFGGRVKSCGILVLLLIPMPFVDVTSSWRFPSKWQRILTSAAGMISEIFIAAIACLVWASSSPGPLQYHAGNVIITATLLTLLFNVNPLMRFDGYYMLSDWLEIPNLSTHGRQWLKGAFKRLFFGSQKPTVKETGFRGFFVKTYGVLAMMWFFSIAVGLSLGASSLLEGFGLIIAIIGLLLWIGVPVWKLAKYVIHGTETENPNRVWFATASAITAACLVGFLMLCPAPSVVSAPIVIDYDPLTVVRAKASGFANTIHVTDGQWVEAGDLLMTLENPELQLDLTSLLIDLRISTIRAQALLTREQLGELKLENEAIESMHKRRRELEEQIANLNVVATQSGTVLAADLHADTGKYFRPGDEILSIGNDEKIHAIALTRQQDIEWIEQRDAVEVELRIWGRSEDELIAGQIKHVHPRARDDLPHEAFAATAGGPLAVVPREQVEDSSESNNGEMKLTEPRVPLEIELARSDRQTLLPGQAGQILVRAREQNMGTYLAQNFVRFVKRNNLRTHGL</sequence>
<organism evidence="3 4">
    <name type="scientific">Mariniblastus fucicola</name>
    <dbReference type="NCBI Taxonomy" id="980251"/>
    <lineage>
        <taxon>Bacteria</taxon>
        <taxon>Pseudomonadati</taxon>
        <taxon>Planctomycetota</taxon>
        <taxon>Planctomycetia</taxon>
        <taxon>Pirellulales</taxon>
        <taxon>Pirellulaceae</taxon>
        <taxon>Mariniblastus</taxon>
    </lineage>
</organism>
<feature type="transmembrane region" description="Helical" evidence="2">
    <location>
        <begin position="419"/>
        <end position="438"/>
    </location>
</feature>
<name>A0A5B9PPX1_9BACT</name>
<feature type="transmembrane region" description="Helical" evidence="2">
    <location>
        <begin position="357"/>
        <end position="376"/>
    </location>
</feature>
<dbReference type="GO" id="GO:0016020">
    <property type="term" value="C:membrane"/>
    <property type="evidence" value="ECO:0007669"/>
    <property type="project" value="InterPro"/>
</dbReference>
<keyword evidence="1" id="KW-0175">Coiled coil</keyword>
<dbReference type="PANTHER" id="PTHR13325:SF3">
    <property type="entry name" value="MEMBRANE-BOUND TRANSCRIPTION FACTOR SITE-2 PROTEASE"/>
    <property type="match status" value="1"/>
</dbReference>
<keyword evidence="2" id="KW-0812">Transmembrane</keyword>
<dbReference type="Proteomes" id="UP000322214">
    <property type="component" value="Chromosome"/>
</dbReference>
<dbReference type="Gene3D" id="2.40.50.100">
    <property type="match status" value="1"/>
</dbReference>
<feature type="transmembrane region" description="Helical" evidence="2">
    <location>
        <begin position="250"/>
        <end position="273"/>
    </location>
</feature>
<feature type="transmembrane region" description="Helical" evidence="2">
    <location>
        <begin position="190"/>
        <end position="211"/>
    </location>
</feature>
<evidence type="ECO:0000256" key="2">
    <source>
        <dbReference type="SAM" id="Phobius"/>
    </source>
</evidence>
<evidence type="ECO:0000313" key="4">
    <source>
        <dbReference type="Proteomes" id="UP000322214"/>
    </source>
</evidence>